<dbReference type="InterPro" id="IPR013653">
    <property type="entry name" value="GCN5-like_dom"/>
</dbReference>
<proteinExistence type="predicted"/>
<evidence type="ECO:0000259" key="1">
    <source>
        <dbReference type="PROSITE" id="PS51186"/>
    </source>
</evidence>
<keyword evidence="3" id="KW-1185">Reference proteome</keyword>
<protein>
    <submittedName>
        <fullName evidence="2">GNAT family N-acetyltransferase</fullName>
    </submittedName>
</protein>
<dbReference type="Proteomes" id="UP000440498">
    <property type="component" value="Unassembled WGS sequence"/>
</dbReference>
<evidence type="ECO:0000313" key="3">
    <source>
        <dbReference type="Proteomes" id="UP000440498"/>
    </source>
</evidence>
<dbReference type="AlphaFoldDB" id="A0A6A7N5X9"/>
<dbReference type="SUPFAM" id="SSF55729">
    <property type="entry name" value="Acyl-CoA N-acyltransferases (Nat)"/>
    <property type="match status" value="1"/>
</dbReference>
<dbReference type="Gene3D" id="3.40.630.30">
    <property type="match status" value="1"/>
</dbReference>
<accession>A0A6A7N5X9</accession>
<dbReference type="CDD" id="cd04301">
    <property type="entry name" value="NAT_SF"/>
    <property type="match status" value="1"/>
</dbReference>
<dbReference type="EMBL" id="WHUG01000008">
    <property type="protein sequence ID" value="MQA40460.1"/>
    <property type="molecule type" value="Genomic_DNA"/>
</dbReference>
<dbReference type="GO" id="GO:0016747">
    <property type="term" value="F:acyltransferase activity, transferring groups other than amino-acyl groups"/>
    <property type="evidence" value="ECO:0007669"/>
    <property type="project" value="InterPro"/>
</dbReference>
<organism evidence="2 3">
    <name type="scientific">Rugamonas aquatica</name>
    <dbReference type="NCBI Taxonomy" id="2743357"/>
    <lineage>
        <taxon>Bacteria</taxon>
        <taxon>Pseudomonadati</taxon>
        <taxon>Pseudomonadota</taxon>
        <taxon>Betaproteobacteria</taxon>
        <taxon>Burkholderiales</taxon>
        <taxon>Oxalobacteraceae</taxon>
        <taxon>Telluria group</taxon>
        <taxon>Rugamonas</taxon>
    </lineage>
</organism>
<reference evidence="2 3" key="1">
    <citation type="submission" date="2019-10" db="EMBL/GenBank/DDBJ databases">
        <title>Two novel species isolated from a subtropical stream in China.</title>
        <authorList>
            <person name="Lu H."/>
        </authorList>
    </citation>
    <scope>NUCLEOTIDE SEQUENCE [LARGE SCALE GENOMIC DNA]</scope>
    <source>
        <strain evidence="2 3">FT29W</strain>
    </source>
</reference>
<name>A0A6A7N5X9_9BURK</name>
<dbReference type="RefSeq" id="WP_152839722.1">
    <property type="nucleotide sequence ID" value="NZ_WHUG01000008.1"/>
</dbReference>
<comment type="caution">
    <text evidence="2">The sequence shown here is derived from an EMBL/GenBank/DDBJ whole genome shotgun (WGS) entry which is preliminary data.</text>
</comment>
<gene>
    <name evidence="2" type="ORF">GEV02_20110</name>
</gene>
<evidence type="ECO:0000313" key="2">
    <source>
        <dbReference type="EMBL" id="MQA40460.1"/>
    </source>
</evidence>
<sequence length="228" mass="25006">MERNALLDHIFWHTLTGAHAHHASGSGGARRYNEGFSPIVAFADPAQPDFDALAAVCAPGLSFYCDSWAGAAPPGWRIDAESTMFRMVWRGPAPAADPAPDAVPLQPQHAAQALELAGLCKPGPFGLRTIELGDYFGYFDGERLMAMAGERLRAPGLCEISGVCTHPDDQGRGLAKRLIGKLIHRHRQRGDTSFLHVMRSNDAHQLYLRMGFEDYLESVVRVISREDI</sequence>
<dbReference type="InterPro" id="IPR000182">
    <property type="entry name" value="GNAT_dom"/>
</dbReference>
<feature type="domain" description="N-acetyltransferase" evidence="1">
    <location>
        <begin position="100"/>
        <end position="228"/>
    </location>
</feature>
<dbReference type="InterPro" id="IPR016181">
    <property type="entry name" value="Acyl_CoA_acyltransferase"/>
</dbReference>
<dbReference type="Pfam" id="PF08445">
    <property type="entry name" value="FR47"/>
    <property type="match status" value="1"/>
</dbReference>
<keyword evidence="2" id="KW-0808">Transferase</keyword>
<dbReference type="PROSITE" id="PS51186">
    <property type="entry name" value="GNAT"/>
    <property type="match status" value="1"/>
</dbReference>